<dbReference type="PANTHER" id="PTHR12354">
    <property type="entry name" value="INTERFERON-RELATED DEVELOPMENTAL REGULATOR"/>
    <property type="match status" value="1"/>
</dbReference>
<reference evidence="4" key="1">
    <citation type="submission" date="2024-01" db="EMBL/GenBank/DDBJ databases">
        <authorList>
            <person name="Webb A."/>
        </authorList>
    </citation>
    <scope>NUCLEOTIDE SEQUENCE</scope>
    <source>
        <strain evidence="4">Pm1</strain>
    </source>
</reference>
<comment type="similarity">
    <text evidence="1">Belongs to the IFRD family.</text>
</comment>
<dbReference type="Gene3D" id="1.25.10.10">
    <property type="entry name" value="Leucine-rich Repeat Variant"/>
    <property type="match status" value="1"/>
</dbReference>
<dbReference type="AlphaFoldDB" id="A0AAV1UFK0"/>
<dbReference type="SUPFAM" id="SSF48371">
    <property type="entry name" value="ARM repeat"/>
    <property type="match status" value="1"/>
</dbReference>
<feature type="region of interest" description="Disordered" evidence="2">
    <location>
        <begin position="367"/>
        <end position="389"/>
    </location>
</feature>
<name>A0AAV1UFK0_9STRA</name>
<comment type="caution">
    <text evidence="4">The sequence shown here is derived from an EMBL/GenBank/DDBJ whole genome shotgun (WGS) entry which is preliminary data.</text>
</comment>
<evidence type="ECO:0000256" key="1">
    <source>
        <dbReference type="ARBA" id="ARBA00008828"/>
    </source>
</evidence>
<evidence type="ECO:0000256" key="2">
    <source>
        <dbReference type="SAM" id="MobiDB-lite"/>
    </source>
</evidence>
<dbReference type="Pfam" id="PF05004">
    <property type="entry name" value="IFRD"/>
    <property type="match status" value="1"/>
</dbReference>
<accession>A0AAV1UFK0</accession>
<dbReference type="PANTHER" id="PTHR12354:SF1">
    <property type="entry name" value="INTERFERON-RELATED DEVELOPMENTAL REGULATOR 1"/>
    <property type="match status" value="1"/>
</dbReference>
<evidence type="ECO:0000313" key="4">
    <source>
        <dbReference type="EMBL" id="CAK7933516.1"/>
    </source>
</evidence>
<dbReference type="InterPro" id="IPR016024">
    <property type="entry name" value="ARM-type_fold"/>
</dbReference>
<dbReference type="InterPro" id="IPR007701">
    <property type="entry name" value="Interferon-rel_develop_reg_N"/>
</dbReference>
<sequence length="401" mass="45057">MGKKRGGARRMVHAEDDGDAAASVAFTDVRGSTTLDDENLYDGYSKNLDDEQEIDETIEELTEERATTRVASLEKLMSHLLQYMAPEDVPESLMDNVLGCLRKPSEDEAVFGARILAVLALIYGDDNERLFQRSKAVLKPLTKSARSAKVKVATIRALALICFVCSAEEDNTERLLELLETFFDPNLAGGICKAALDSWGLLVSSLLDEVLVSDDSLERLLPKFLALLDHKDVEVRAAAGENVAFLYECAQNCGVSLPYDEEILGRFLTMSKDNSKKNSKKDRKTQRSVFRDIYSTLATGETPHVSFTVKSEVLEISSWRSVKQFEAIKDCLRTGLQEHIKYNNVLRALLDLPETLEDRKVDRSDVFDKKSASRKQRSNELRGDRKRKQHMQDAFYDDGVV</sequence>
<feature type="compositionally biased region" description="Basic and acidic residues" evidence="2">
    <location>
        <begin position="367"/>
        <end position="383"/>
    </location>
</feature>
<dbReference type="InterPro" id="IPR039777">
    <property type="entry name" value="IFRD"/>
</dbReference>
<dbReference type="Proteomes" id="UP001162060">
    <property type="component" value="Unassembled WGS sequence"/>
</dbReference>
<gene>
    <name evidence="4" type="ORF">PM001_LOCUS18666</name>
</gene>
<feature type="domain" description="Interferon-related developmental regulator N-terminal" evidence="3">
    <location>
        <begin position="37"/>
        <end position="297"/>
    </location>
</feature>
<organism evidence="4 5">
    <name type="scientific">Peronospora matthiolae</name>
    <dbReference type="NCBI Taxonomy" id="2874970"/>
    <lineage>
        <taxon>Eukaryota</taxon>
        <taxon>Sar</taxon>
        <taxon>Stramenopiles</taxon>
        <taxon>Oomycota</taxon>
        <taxon>Peronosporomycetes</taxon>
        <taxon>Peronosporales</taxon>
        <taxon>Peronosporaceae</taxon>
        <taxon>Peronospora</taxon>
    </lineage>
</organism>
<evidence type="ECO:0000259" key="3">
    <source>
        <dbReference type="Pfam" id="PF05004"/>
    </source>
</evidence>
<evidence type="ECO:0000313" key="5">
    <source>
        <dbReference type="Proteomes" id="UP001162060"/>
    </source>
</evidence>
<protein>
    <recommendedName>
        <fullName evidence="3">Interferon-related developmental regulator N-terminal domain-containing protein</fullName>
    </recommendedName>
</protein>
<dbReference type="InterPro" id="IPR011989">
    <property type="entry name" value="ARM-like"/>
</dbReference>
<dbReference type="EMBL" id="CAKLBY020000195">
    <property type="protein sequence ID" value="CAK7933516.1"/>
    <property type="molecule type" value="Genomic_DNA"/>
</dbReference>
<proteinExistence type="inferred from homology"/>